<dbReference type="GO" id="GO:0005886">
    <property type="term" value="C:plasma membrane"/>
    <property type="evidence" value="ECO:0007669"/>
    <property type="project" value="UniProtKB-SubCell"/>
</dbReference>
<dbReference type="AlphaFoldDB" id="A0A857DKK0"/>
<protein>
    <submittedName>
        <fullName evidence="8">GlsB/YeaQ/YmgE family stress response membrane protein</fullName>
    </submittedName>
</protein>
<evidence type="ECO:0000256" key="3">
    <source>
        <dbReference type="ARBA" id="ARBA00022475"/>
    </source>
</evidence>
<dbReference type="Proteomes" id="UP000430508">
    <property type="component" value="Chromosome"/>
</dbReference>
<accession>A0A857DKK0</accession>
<dbReference type="RefSeq" id="WP_158208337.1">
    <property type="nucleotide sequence ID" value="NZ_CP046996.1"/>
</dbReference>
<keyword evidence="6 7" id="KW-0472">Membrane</keyword>
<gene>
    <name evidence="8" type="ORF">GQ588_10155</name>
</gene>
<evidence type="ECO:0000256" key="2">
    <source>
        <dbReference type="ARBA" id="ARBA00011006"/>
    </source>
</evidence>
<comment type="subcellular location">
    <subcellularLocation>
        <location evidence="1">Cell membrane</location>
        <topology evidence="1">Multi-pass membrane protein</topology>
    </subcellularLocation>
</comment>
<feature type="transmembrane region" description="Helical" evidence="7">
    <location>
        <begin position="6"/>
        <end position="22"/>
    </location>
</feature>
<name>A0A857DKK0_9FIRM</name>
<evidence type="ECO:0000313" key="9">
    <source>
        <dbReference type="Proteomes" id="UP000430508"/>
    </source>
</evidence>
<evidence type="ECO:0000313" key="8">
    <source>
        <dbReference type="EMBL" id="QHA00969.1"/>
    </source>
</evidence>
<evidence type="ECO:0000256" key="7">
    <source>
        <dbReference type="SAM" id="Phobius"/>
    </source>
</evidence>
<dbReference type="InterPro" id="IPR007341">
    <property type="entry name" value="Transgly_assoc"/>
</dbReference>
<keyword evidence="4 7" id="KW-0812">Transmembrane</keyword>
<dbReference type="PANTHER" id="PTHR33884">
    <property type="entry name" value="UPF0410 PROTEIN YMGE"/>
    <property type="match status" value="1"/>
</dbReference>
<proteinExistence type="inferred from homology"/>
<reference evidence="8 9" key="1">
    <citation type="submission" date="2019-12" db="EMBL/GenBank/DDBJ databases">
        <title>Sequence classification of anaerobic respiratory reductive dehalogenases: First we see many, then we see few.</title>
        <authorList>
            <person name="Molenda O."/>
            <person name="Puentes Jacome L.A."/>
            <person name="Cao X."/>
            <person name="Nesbo C.L."/>
            <person name="Tang S."/>
            <person name="Morson N."/>
            <person name="Patron J."/>
            <person name="Lomheim L."/>
            <person name="Wishart D.S."/>
            <person name="Edwards E.A."/>
        </authorList>
    </citation>
    <scope>NUCLEOTIDE SEQUENCE [LARGE SCALE GENOMIC DNA]</scope>
    <source>
        <strain evidence="8 9">12DCA</strain>
    </source>
</reference>
<feature type="transmembrane region" description="Helical" evidence="7">
    <location>
        <begin position="60"/>
        <end position="81"/>
    </location>
</feature>
<evidence type="ECO:0000256" key="1">
    <source>
        <dbReference type="ARBA" id="ARBA00004651"/>
    </source>
</evidence>
<dbReference type="PANTHER" id="PTHR33884:SF3">
    <property type="entry name" value="UPF0410 PROTEIN YMGE"/>
    <property type="match status" value="1"/>
</dbReference>
<dbReference type="EMBL" id="CP046996">
    <property type="protein sequence ID" value="QHA00969.1"/>
    <property type="molecule type" value="Genomic_DNA"/>
</dbReference>
<keyword evidence="3" id="KW-1003">Cell membrane</keyword>
<evidence type="ECO:0000256" key="4">
    <source>
        <dbReference type="ARBA" id="ARBA00022692"/>
    </source>
</evidence>
<sequence>MSVIGWIILGGLAGWIASMITGRDAKMGVGMNIVVGIVGAFIGGWIVNIFGGIGINGFNIWSFLVALLGAVILLSIVNALTGRKHHNQYQS</sequence>
<evidence type="ECO:0000256" key="5">
    <source>
        <dbReference type="ARBA" id="ARBA00022989"/>
    </source>
</evidence>
<keyword evidence="5 7" id="KW-1133">Transmembrane helix</keyword>
<comment type="similarity">
    <text evidence="2">Belongs to the UPF0410 family.</text>
</comment>
<feature type="transmembrane region" description="Helical" evidence="7">
    <location>
        <begin position="29"/>
        <end position="54"/>
    </location>
</feature>
<dbReference type="Pfam" id="PF04226">
    <property type="entry name" value="Transgly_assoc"/>
    <property type="match status" value="1"/>
</dbReference>
<organism evidence="8 9">
    <name type="scientific">Dehalobacter restrictus</name>
    <dbReference type="NCBI Taxonomy" id="55583"/>
    <lineage>
        <taxon>Bacteria</taxon>
        <taxon>Bacillati</taxon>
        <taxon>Bacillota</taxon>
        <taxon>Clostridia</taxon>
        <taxon>Eubacteriales</taxon>
        <taxon>Desulfitobacteriaceae</taxon>
        <taxon>Dehalobacter</taxon>
    </lineage>
</organism>
<evidence type="ECO:0000256" key="6">
    <source>
        <dbReference type="ARBA" id="ARBA00023136"/>
    </source>
</evidence>